<sequence length="136" mass="14255">MPLAKDNTPLPLACCGFGSPALDFAEPPLSLDDVTCLRQPSTFLMRAVGDSMTGLGIYPGDVLVIDKARTPGDGDIVVAVVGEGFLVKQLRLVPTPSLHSANAAYPPLVIGEDNPLEVWGVCTWNLHALLGKCGVS</sequence>
<dbReference type="PANTHER" id="PTHR33516">
    <property type="entry name" value="LEXA REPRESSOR"/>
    <property type="match status" value="1"/>
</dbReference>
<dbReference type="InterPro" id="IPR039418">
    <property type="entry name" value="LexA-like"/>
</dbReference>
<dbReference type="InterPro" id="IPR015927">
    <property type="entry name" value="Peptidase_S24_S26A/B/C"/>
</dbReference>
<dbReference type="Proteomes" id="UP000253204">
    <property type="component" value="Unassembled WGS sequence"/>
</dbReference>
<proteinExistence type="predicted"/>
<dbReference type="AlphaFoldDB" id="A0A368UBN5"/>
<protein>
    <submittedName>
        <fullName evidence="2">DNA polymerase V subunit UmuD</fullName>
    </submittedName>
</protein>
<dbReference type="OrthoDB" id="9787787at2"/>
<comment type="caution">
    <text evidence="2">The sequence shown here is derived from an EMBL/GenBank/DDBJ whole genome shotgun (WGS) entry which is preliminary data.</text>
</comment>
<dbReference type="PANTHER" id="PTHR33516:SF2">
    <property type="entry name" value="LEXA REPRESSOR-RELATED"/>
    <property type="match status" value="1"/>
</dbReference>
<dbReference type="InterPro" id="IPR036286">
    <property type="entry name" value="LexA/Signal_pep-like_sf"/>
</dbReference>
<name>A0A368UBN5_9GAMM</name>
<dbReference type="Pfam" id="PF00717">
    <property type="entry name" value="Peptidase_S24"/>
    <property type="match status" value="1"/>
</dbReference>
<evidence type="ECO:0000313" key="3">
    <source>
        <dbReference type="Proteomes" id="UP000253204"/>
    </source>
</evidence>
<dbReference type="RefSeq" id="WP_114485130.1">
    <property type="nucleotide sequence ID" value="NZ_CBCSHM010000001.1"/>
</dbReference>
<evidence type="ECO:0000313" key="2">
    <source>
        <dbReference type="EMBL" id="RCV93802.1"/>
    </source>
</evidence>
<feature type="domain" description="Peptidase S24/S26A/S26B/S26C" evidence="1">
    <location>
        <begin position="14"/>
        <end position="121"/>
    </location>
</feature>
<evidence type="ECO:0000259" key="1">
    <source>
        <dbReference type="Pfam" id="PF00717"/>
    </source>
</evidence>
<dbReference type="EMBL" id="QPIJ01000001">
    <property type="protein sequence ID" value="RCV93802.1"/>
    <property type="molecule type" value="Genomic_DNA"/>
</dbReference>
<dbReference type="SUPFAM" id="SSF51306">
    <property type="entry name" value="LexA/Signal peptidase"/>
    <property type="match status" value="1"/>
</dbReference>
<gene>
    <name evidence="2" type="ORF">DU506_01200</name>
</gene>
<dbReference type="InterPro" id="IPR050077">
    <property type="entry name" value="LexA_repressor"/>
</dbReference>
<dbReference type="Gene3D" id="2.10.109.10">
    <property type="entry name" value="Umud Fragment, subunit A"/>
    <property type="match status" value="1"/>
</dbReference>
<accession>A0A368UBN5</accession>
<reference evidence="2 3" key="1">
    <citation type="submission" date="2018-07" db="EMBL/GenBank/DDBJ databases">
        <title>Halomonas rutogse sp. nov., isolated from Lake TangqianCo on Tibetan Plateau.</title>
        <authorList>
            <person name="Lu H."/>
            <person name="Xing P."/>
            <person name="Wu Q."/>
        </authorList>
    </citation>
    <scope>NUCLEOTIDE SEQUENCE [LARGE SCALE GENOMIC DNA]</scope>
    <source>
        <strain evidence="2 3">TQ8S</strain>
    </source>
</reference>
<keyword evidence="3" id="KW-1185">Reference proteome</keyword>
<dbReference type="CDD" id="cd06529">
    <property type="entry name" value="S24_LexA-like"/>
    <property type="match status" value="1"/>
</dbReference>
<organism evidence="2 3">
    <name type="scientific">Vreelandella rituensis</name>
    <dbReference type="NCBI Taxonomy" id="2282306"/>
    <lineage>
        <taxon>Bacteria</taxon>
        <taxon>Pseudomonadati</taxon>
        <taxon>Pseudomonadota</taxon>
        <taxon>Gammaproteobacteria</taxon>
        <taxon>Oceanospirillales</taxon>
        <taxon>Halomonadaceae</taxon>
        <taxon>Vreelandella</taxon>
    </lineage>
</organism>